<sequence>MARKFPREETKILELAKKLADGLAVDTVTVVP</sequence>
<dbReference type="EMBL" id="CAADFT010000014">
    <property type="protein sequence ID" value="VFK41814.1"/>
    <property type="molecule type" value="Genomic_DNA"/>
</dbReference>
<name>A0A450YJV8_9GAMM</name>
<reference evidence="2" key="1">
    <citation type="submission" date="2019-02" db="EMBL/GenBank/DDBJ databases">
        <authorList>
            <person name="Gruber-Vodicka R. H."/>
            <person name="Seah K. B. B."/>
        </authorList>
    </citation>
    <scope>NUCLEOTIDE SEQUENCE</scope>
    <source>
        <strain evidence="1">BECK_BZ123</strain>
        <strain evidence="2">BECK_BZ125</strain>
    </source>
</reference>
<accession>A0A450YJV8</accession>
<evidence type="ECO:0000313" key="1">
    <source>
        <dbReference type="EMBL" id="VFK37623.1"/>
    </source>
</evidence>
<protein>
    <submittedName>
        <fullName evidence="2">Uncharacterized protein</fullName>
    </submittedName>
</protein>
<dbReference type="EMBL" id="CAADFS010000002">
    <property type="protein sequence ID" value="VFK37623.1"/>
    <property type="molecule type" value="Genomic_DNA"/>
</dbReference>
<evidence type="ECO:0000313" key="2">
    <source>
        <dbReference type="EMBL" id="VFK41814.1"/>
    </source>
</evidence>
<organism evidence="2">
    <name type="scientific">Candidatus Kentrum sp. TC</name>
    <dbReference type="NCBI Taxonomy" id="2126339"/>
    <lineage>
        <taxon>Bacteria</taxon>
        <taxon>Pseudomonadati</taxon>
        <taxon>Pseudomonadota</taxon>
        <taxon>Gammaproteobacteria</taxon>
        <taxon>Candidatus Kentrum</taxon>
    </lineage>
</organism>
<proteinExistence type="predicted"/>
<gene>
    <name evidence="1" type="ORF">BECKTC1821D_GA0114238_10022</name>
    <name evidence="2" type="ORF">BECKTC1821E_GA0114239_101449</name>
</gene>
<dbReference type="AlphaFoldDB" id="A0A450YJV8"/>